<dbReference type="Proteomes" id="UP000036851">
    <property type="component" value="Unassembled WGS sequence"/>
</dbReference>
<protein>
    <submittedName>
        <fullName evidence="2">Uncharacterized protein</fullName>
    </submittedName>
</protein>
<accession>A0A0L7T4R3</accession>
<evidence type="ECO:0000313" key="1">
    <source>
        <dbReference type="EMBL" id="KOC87849.1"/>
    </source>
</evidence>
<organism evidence="2 3">
    <name type="scientific">Winslowiella iniecta</name>
    <dbReference type="NCBI Taxonomy" id="1560201"/>
    <lineage>
        <taxon>Bacteria</taxon>
        <taxon>Pseudomonadati</taxon>
        <taxon>Pseudomonadota</taxon>
        <taxon>Gammaproteobacteria</taxon>
        <taxon>Enterobacterales</taxon>
        <taxon>Erwiniaceae</taxon>
        <taxon>Winslowiella</taxon>
    </lineage>
</organism>
<keyword evidence="4" id="KW-1185">Reference proteome</keyword>
<evidence type="ECO:0000313" key="2">
    <source>
        <dbReference type="EMBL" id="KOC90216.1"/>
    </source>
</evidence>
<dbReference type="EMBL" id="JRXF01000031">
    <property type="protein sequence ID" value="KOC90216.1"/>
    <property type="molecule type" value="Genomic_DNA"/>
</dbReference>
<sequence>MKKHKGCLIIFIALIMLLAILILFLKITLVSAIGYTEKDFLNYHLLTDEEVKNALKISQDYYFFYYAMDGNV</sequence>
<dbReference type="PATRIC" id="fig|1560201.3.peg.3978"/>
<evidence type="ECO:0000313" key="4">
    <source>
        <dbReference type="Proteomes" id="UP000037088"/>
    </source>
</evidence>
<proteinExistence type="predicted"/>
<reference evidence="3 4" key="1">
    <citation type="journal article" date="2015" name="Int. J. Syst. Evol. Microbiol.">
        <title>Erwinia iniecta sp. nov., isolated from Russian wheat aphids (Diuraphis noxia).</title>
        <authorList>
            <person name="Campillo T."/>
            <person name="Luna E."/>
            <person name="Portier P."/>
            <person name="Fischer-Le Saux M."/>
            <person name="Lapitan N."/>
            <person name="Tisserat N.A."/>
            <person name="Leach J.E."/>
        </authorList>
    </citation>
    <scope>NUCLEOTIDE SEQUENCE [LARGE SCALE GENOMIC DNA]</scope>
    <source>
        <strain evidence="1 4">B120</strain>
        <strain evidence="2 3">B149</strain>
    </source>
</reference>
<dbReference type="Proteomes" id="UP000037088">
    <property type="component" value="Unassembled WGS sequence"/>
</dbReference>
<dbReference type="EMBL" id="JRXE01000031">
    <property type="protein sequence ID" value="KOC87849.1"/>
    <property type="molecule type" value="Genomic_DNA"/>
</dbReference>
<name>A0A0L7T4R3_9GAMM</name>
<dbReference type="OrthoDB" id="6463131at2"/>
<dbReference type="RefSeq" id="WP_052902045.1">
    <property type="nucleotide sequence ID" value="NZ_JRXE01000031.1"/>
</dbReference>
<gene>
    <name evidence="1" type="ORF">NG42_18770</name>
    <name evidence="2" type="ORF">NG43_17570</name>
</gene>
<comment type="caution">
    <text evidence="2">The sequence shown here is derived from an EMBL/GenBank/DDBJ whole genome shotgun (WGS) entry which is preliminary data.</text>
</comment>
<dbReference type="AlphaFoldDB" id="A0A0L7T4R3"/>
<evidence type="ECO:0000313" key="3">
    <source>
        <dbReference type="Proteomes" id="UP000036851"/>
    </source>
</evidence>